<keyword evidence="2" id="KW-1185">Reference proteome</keyword>
<accession>A0ABV2EZN6</accession>
<evidence type="ECO:0000313" key="2">
    <source>
        <dbReference type="Proteomes" id="UP001549098"/>
    </source>
</evidence>
<dbReference type="EMBL" id="JBEPLV010000001">
    <property type="protein sequence ID" value="MET3544960.1"/>
    <property type="molecule type" value="Genomic_DNA"/>
</dbReference>
<evidence type="ECO:0000313" key="1">
    <source>
        <dbReference type="EMBL" id="MET3544960.1"/>
    </source>
</evidence>
<organism evidence="1 2">
    <name type="scientific">Paenibacillus favisporus</name>
    <dbReference type="NCBI Taxonomy" id="221028"/>
    <lineage>
        <taxon>Bacteria</taxon>
        <taxon>Bacillati</taxon>
        <taxon>Bacillota</taxon>
        <taxon>Bacilli</taxon>
        <taxon>Bacillales</taxon>
        <taxon>Paenibacillaceae</taxon>
        <taxon>Paenibacillus</taxon>
    </lineage>
</organism>
<protein>
    <submittedName>
        <fullName evidence="1">Uncharacterized protein</fullName>
    </submittedName>
</protein>
<sequence>MNGQKKAVNGRQIYFRVSPHRISQTGKGLPAICRR</sequence>
<gene>
    <name evidence="1" type="ORF">ABID47_001554</name>
</gene>
<name>A0ABV2EZN6_9BACL</name>
<dbReference type="Proteomes" id="UP001549098">
    <property type="component" value="Unassembled WGS sequence"/>
</dbReference>
<reference evidence="1 2" key="1">
    <citation type="submission" date="2024-06" db="EMBL/GenBank/DDBJ databases">
        <title>Genomic Encyclopedia of Type Strains, Phase IV (KMG-IV): sequencing the most valuable type-strain genomes for metagenomic binning, comparative biology and taxonomic classification.</title>
        <authorList>
            <person name="Goeker M."/>
        </authorList>
    </citation>
    <scope>NUCLEOTIDE SEQUENCE [LARGE SCALE GENOMIC DNA]</scope>
    <source>
        <strain evidence="1 2">DSM 17253</strain>
    </source>
</reference>
<proteinExistence type="predicted"/>
<comment type="caution">
    <text evidence="1">The sequence shown here is derived from an EMBL/GenBank/DDBJ whole genome shotgun (WGS) entry which is preliminary data.</text>
</comment>